<gene>
    <name evidence="1" type="ORF">E1A91_A05G296600v1</name>
</gene>
<reference evidence="1 2" key="1">
    <citation type="submission" date="2019-07" db="EMBL/GenBank/DDBJ databases">
        <title>WGS assembly of Gossypium mustelinum.</title>
        <authorList>
            <person name="Chen Z.J."/>
            <person name="Sreedasyam A."/>
            <person name="Ando A."/>
            <person name="Song Q."/>
            <person name="De L."/>
            <person name="Hulse-Kemp A."/>
            <person name="Ding M."/>
            <person name="Ye W."/>
            <person name="Kirkbride R."/>
            <person name="Jenkins J."/>
            <person name="Plott C."/>
            <person name="Lovell J."/>
            <person name="Lin Y.-M."/>
            <person name="Vaughn R."/>
            <person name="Liu B."/>
            <person name="Li W."/>
            <person name="Simpson S."/>
            <person name="Scheffler B."/>
            <person name="Saski C."/>
            <person name="Grover C."/>
            <person name="Hu G."/>
            <person name="Conover J."/>
            <person name="Carlson J."/>
            <person name="Shu S."/>
            <person name="Boston L."/>
            <person name="Williams M."/>
            <person name="Peterson D."/>
            <person name="Mcgee K."/>
            <person name="Jones D."/>
            <person name="Wendel J."/>
            <person name="Stelly D."/>
            <person name="Grimwood J."/>
            <person name="Schmutz J."/>
        </authorList>
    </citation>
    <scope>NUCLEOTIDE SEQUENCE [LARGE SCALE GENOMIC DNA]</scope>
    <source>
        <strain evidence="1">1408120.09</strain>
    </source>
</reference>
<dbReference type="EMBL" id="CM017640">
    <property type="protein sequence ID" value="TYJ36271.1"/>
    <property type="molecule type" value="Genomic_DNA"/>
</dbReference>
<organism evidence="1 2">
    <name type="scientific">Gossypium mustelinum</name>
    <name type="common">Cotton</name>
    <name type="synonym">Gossypium caicoense</name>
    <dbReference type="NCBI Taxonomy" id="34275"/>
    <lineage>
        <taxon>Eukaryota</taxon>
        <taxon>Viridiplantae</taxon>
        <taxon>Streptophyta</taxon>
        <taxon>Embryophyta</taxon>
        <taxon>Tracheophyta</taxon>
        <taxon>Spermatophyta</taxon>
        <taxon>Magnoliopsida</taxon>
        <taxon>eudicotyledons</taxon>
        <taxon>Gunneridae</taxon>
        <taxon>Pentapetalae</taxon>
        <taxon>rosids</taxon>
        <taxon>malvids</taxon>
        <taxon>Malvales</taxon>
        <taxon>Malvaceae</taxon>
        <taxon>Malvoideae</taxon>
        <taxon>Gossypium</taxon>
    </lineage>
</organism>
<keyword evidence="2" id="KW-1185">Reference proteome</keyword>
<proteinExistence type="predicted"/>
<name>A0A5D2ZF64_GOSMU</name>
<sequence length="51" mass="5834">MNLNAFSLARISNLSIMKIPKYFQTYGASDPTHGLKDEHHTITRDIENTEI</sequence>
<evidence type="ECO:0000313" key="2">
    <source>
        <dbReference type="Proteomes" id="UP000323597"/>
    </source>
</evidence>
<evidence type="ECO:0000313" key="1">
    <source>
        <dbReference type="EMBL" id="TYJ36271.1"/>
    </source>
</evidence>
<accession>A0A5D2ZF64</accession>
<dbReference type="Proteomes" id="UP000323597">
    <property type="component" value="Chromosome A05"/>
</dbReference>
<dbReference type="AlphaFoldDB" id="A0A5D2ZF64"/>
<protein>
    <submittedName>
        <fullName evidence="1">Uncharacterized protein</fullName>
    </submittedName>
</protein>